<name>H6VUB6_BPPKT</name>
<organismHost>
    <name type="scientific">Escherichia coli</name>
    <dbReference type="NCBI Taxonomy" id="562"/>
</organismHost>
<dbReference type="OrthoDB" id="9425at10239"/>
<evidence type="ECO:0000313" key="3">
    <source>
        <dbReference type="Proteomes" id="UP000009054"/>
    </source>
</evidence>
<dbReference type="Proteomes" id="UP000009054">
    <property type="component" value="Segment"/>
</dbReference>
<evidence type="ECO:0000313" key="2">
    <source>
        <dbReference type="EMBL" id="AEZ65104.1"/>
    </source>
</evidence>
<gene>
    <name evidence="2" type="ORF">phiKT_00021</name>
</gene>
<evidence type="ECO:0000256" key="1">
    <source>
        <dbReference type="SAM" id="MobiDB-lite"/>
    </source>
</evidence>
<dbReference type="EMBL" id="JN882298">
    <property type="protein sequence ID" value="AEZ65104.1"/>
    <property type="molecule type" value="Genomic_DNA"/>
</dbReference>
<organism evidence="2 3">
    <name type="scientific">Escherichia phage phiKT</name>
    <dbReference type="NCBI Taxonomy" id="1141519"/>
    <lineage>
        <taxon>Viruses</taxon>
        <taxon>Duplodnaviria</taxon>
        <taxon>Heunggongvirae</taxon>
        <taxon>Uroviricota</taxon>
        <taxon>Caudoviricetes</taxon>
        <taxon>Autographivirales</taxon>
        <taxon>Autonotataviridae</taxon>
        <taxon>Ermolevavirus</taxon>
        <taxon>Ermolevavirus PhiKT</taxon>
    </lineage>
</organism>
<reference evidence="2 3" key="1">
    <citation type="submission" date="2011-10" db="EMBL/GenBank/DDBJ databases">
        <authorList>
            <person name="Tarasyan K.K."/>
            <person name="Kulikov E.E."/>
            <person name="Letarov A.V."/>
        </authorList>
    </citation>
    <scope>NUCLEOTIDE SEQUENCE [LARGE SCALE GENOMIC DNA]</scope>
</reference>
<evidence type="ECO:0008006" key="4">
    <source>
        <dbReference type="Google" id="ProtNLM"/>
    </source>
</evidence>
<proteinExistence type="predicted"/>
<feature type="region of interest" description="Disordered" evidence="1">
    <location>
        <begin position="740"/>
        <end position="769"/>
    </location>
</feature>
<dbReference type="KEGG" id="vg:14012102"/>
<keyword evidence="3" id="KW-1185">Reference proteome</keyword>
<sequence length="769" mass="83639">MAGPETYSVNTQRQQAAVAPQGQSLIRSTGAATRPATAAQQGSISYVGAQVAEESAASQYSRAQSDKTTDWLLKAASAIIEPKMQALQSQQVMKGIQEAAAGKSIDEIKDAPPWYSAIFGDSDLVTAARAYQAQAAVSKFVTQVQRDIPTMNNMSPEEARNYMTTKWQEFQTGDMITDAVANQQFLNAAPGLFEQYNKQNYKNWQETAKVAQQQAYSAMSASYNQKAMSYATDGTISKDDLLKSQVELINGLSSVDGQTFESWSSNLVSAVQDAVNNGNFHSVTAITSSGLLDNLPPDQQSAIGSMIRAGEAKSIMDVRITPEYSSQIADLQWELRTGQLSPQDVFQRTAVINASAKAKYGYTMPLIGPDEVESWMGTSIGLMSNETNQSRTQAISDQKRLAQKTADEAARQDAERRELMLGGTRFSSGGLIPPGESTDPVKKAGAGMFDRMEQVNPGSGYTSLVNLYANNNGLVIPTLQARFQSGLQTSDKTEWTPEFDESTTKPFMQMIAQHGGHNAAVQYFGAGGYKKMTNYLSAMNNGVPQPLAYHEAFVEPQRLGDTANLTKEEQKLLRKALGMVWYKRNGRSDSATATIMQSAAGHYADLKANSRYTDDGERAETALNLALNDGNIASYGRWAWDRDKSAKPLHEQVGLSSDQTYGVLSTHLERMPQFKGTNLDNASFIERVDSDGNSALLVYVPTGDGKFRIGSVSAADIRETAKKIRDAEREHRIKVHMELNNPPMRRGTGEGLINTGGGTGLFSGGTGQR</sequence>
<accession>H6VUB6</accession>
<dbReference type="RefSeq" id="YP_007006604.1">
    <property type="nucleotide sequence ID" value="NC_019520.1"/>
</dbReference>
<protein>
    <recommendedName>
        <fullName evidence="4">Internal virion protein</fullName>
    </recommendedName>
</protein>
<feature type="region of interest" description="Disordered" evidence="1">
    <location>
        <begin position="1"/>
        <end position="37"/>
    </location>
</feature>
<feature type="compositionally biased region" description="Gly residues" evidence="1">
    <location>
        <begin position="754"/>
        <end position="769"/>
    </location>
</feature>
<feature type="compositionally biased region" description="Polar residues" evidence="1">
    <location>
        <begin position="7"/>
        <end position="31"/>
    </location>
</feature>
<dbReference type="GeneID" id="14012102"/>